<comment type="caution">
    <text evidence="12">The sequence shown here is derived from an EMBL/GenBank/DDBJ whole genome shotgun (WGS) entry which is preliminary data.</text>
</comment>
<name>A0AAV3T572_9EURY</name>
<evidence type="ECO:0000256" key="5">
    <source>
        <dbReference type="ARBA" id="ARBA00022764"/>
    </source>
</evidence>
<accession>A0AAV3T572</accession>
<dbReference type="GO" id="GO:0016020">
    <property type="term" value="C:membrane"/>
    <property type="evidence" value="ECO:0007669"/>
    <property type="project" value="UniProtKB-SubCell"/>
</dbReference>
<dbReference type="InterPro" id="IPR008972">
    <property type="entry name" value="Cupredoxin"/>
</dbReference>
<evidence type="ECO:0000256" key="7">
    <source>
        <dbReference type="ARBA" id="ARBA00023008"/>
    </source>
</evidence>
<keyword evidence="6" id="KW-0249">Electron transport</keyword>
<dbReference type="GO" id="GO:0009055">
    <property type="term" value="F:electron transfer activity"/>
    <property type="evidence" value="ECO:0007669"/>
    <property type="project" value="InterPro"/>
</dbReference>
<evidence type="ECO:0000256" key="9">
    <source>
        <dbReference type="PIRSR" id="PIRSR602386-1"/>
    </source>
</evidence>
<dbReference type="PANTHER" id="PTHR34192:SF10">
    <property type="entry name" value="PLASTOCYANIN MAJOR ISOFORM, CHLOROPLASTIC-RELATED"/>
    <property type="match status" value="1"/>
</dbReference>
<comment type="subcellular location">
    <subcellularLocation>
        <location evidence="1">Membrane</location>
    </subcellularLocation>
    <subcellularLocation>
        <location evidence="2">Periplasm</location>
    </subcellularLocation>
</comment>
<dbReference type="Proteomes" id="UP001500420">
    <property type="component" value="Unassembled WGS sequence"/>
</dbReference>
<dbReference type="InterPro" id="IPR028871">
    <property type="entry name" value="BlueCu_1_BS"/>
</dbReference>
<feature type="compositionally biased region" description="Acidic residues" evidence="10">
    <location>
        <begin position="42"/>
        <end position="59"/>
    </location>
</feature>
<keyword evidence="13" id="KW-1185">Reference proteome</keyword>
<evidence type="ECO:0000256" key="4">
    <source>
        <dbReference type="ARBA" id="ARBA00022723"/>
    </source>
</evidence>
<dbReference type="CDD" id="cd04220">
    <property type="entry name" value="Halocyanin"/>
    <property type="match status" value="1"/>
</dbReference>
<feature type="domain" description="Blue (type 1) copper" evidence="11">
    <location>
        <begin position="115"/>
        <end position="196"/>
    </location>
</feature>
<protein>
    <recommendedName>
        <fullName evidence="11">Blue (type 1) copper domain-containing protein</fullName>
    </recommendedName>
</protein>
<feature type="binding site" evidence="9">
    <location>
        <position position="185"/>
    </location>
    <ligand>
        <name>Cu cation</name>
        <dbReference type="ChEBI" id="CHEBI:23378"/>
    </ligand>
</feature>
<feature type="binding site" evidence="9">
    <location>
        <position position="142"/>
    </location>
    <ligand>
        <name>Cu cation</name>
        <dbReference type="ChEBI" id="CHEBI:23378"/>
    </ligand>
</feature>
<gene>
    <name evidence="12" type="ORF">GCM10009020_04970</name>
</gene>
<feature type="binding site" evidence="9">
    <location>
        <position position="182"/>
    </location>
    <ligand>
        <name>Cu cation</name>
        <dbReference type="ChEBI" id="CHEBI:23378"/>
    </ligand>
</feature>
<dbReference type="AlphaFoldDB" id="A0AAV3T572"/>
<dbReference type="EMBL" id="BAAADV010000001">
    <property type="protein sequence ID" value="GAA0663347.1"/>
    <property type="molecule type" value="Genomic_DNA"/>
</dbReference>
<keyword evidence="5" id="KW-0574">Periplasm</keyword>
<proteinExistence type="predicted"/>
<evidence type="ECO:0000256" key="8">
    <source>
        <dbReference type="ARBA" id="ARBA00023136"/>
    </source>
</evidence>
<dbReference type="SUPFAM" id="SSF49503">
    <property type="entry name" value="Cupredoxins"/>
    <property type="match status" value="1"/>
</dbReference>
<keyword evidence="8" id="KW-0472">Membrane</keyword>
<feature type="binding site" evidence="9">
    <location>
        <position position="190"/>
    </location>
    <ligand>
        <name>Cu cation</name>
        <dbReference type="ChEBI" id="CHEBI:23378"/>
    </ligand>
</feature>
<comment type="cofactor">
    <cofactor evidence="9">
        <name>Cu cation</name>
        <dbReference type="ChEBI" id="CHEBI:23378"/>
    </cofactor>
    <text evidence="9">Binds 1 copper ion per subunit.</text>
</comment>
<dbReference type="InterPro" id="IPR000923">
    <property type="entry name" value="BlueCu_1"/>
</dbReference>
<keyword evidence="3" id="KW-0813">Transport</keyword>
<dbReference type="PANTHER" id="PTHR34192">
    <property type="entry name" value="PLASTOCYANIN MAJOR ISOFORM, CHLOROPLASTIC-RELATED"/>
    <property type="match status" value="1"/>
</dbReference>
<evidence type="ECO:0000313" key="13">
    <source>
        <dbReference type="Proteomes" id="UP001500420"/>
    </source>
</evidence>
<evidence type="ECO:0000256" key="2">
    <source>
        <dbReference type="ARBA" id="ARBA00004418"/>
    </source>
</evidence>
<evidence type="ECO:0000256" key="1">
    <source>
        <dbReference type="ARBA" id="ARBA00004370"/>
    </source>
</evidence>
<evidence type="ECO:0000256" key="10">
    <source>
        <dbReference type="SAM" id="MobiDB-lite"/>
    </source>
</evidence>
<dbReference type="Pfam" id="PF00127">
    <property type="entry name" value="Copper-bind"/>
    <property type="match status" value="1"/>
</dbReference>
<reference evidence="12 13" key="1">
    <citation type="journal article" date="2019" name="Int. J. Syst. Evol. Microbiol.">
        <title>The Global Catalogue of Microorganisms (GCM) 10K type strain sequencing project: providing services to taxonomists for standard genome sequencing and annotation.</title>
        <authorList>
            <consortium name="The Broad Institute Genomics Platform"/>
            <consortium name="The Broad Institute Genome Sequencing Center for Infectious Disease"/>
            <person name="Wu L."/>
            <person name="Ma J."/>
        </authorList>
    </citation>
    <scope>NUCLEOTIDE SEQUENCE [LARGE SCALE GENOMIC DNA]</scope>
    <source>
        <strain evidence="12 13">JCM 16328</strain>
    </source>
</reference>
<dbReference type="PRINTS" id="PR00155">
    <property type="entry name" value="AMICYANIN"/>
</dbReference>
<keyword evidence="4 9" id="KW-0479">Metal-binding</keyword>
<dbReference type="PROSITE" id="PS00196">
    <property type="entry name" value="COPPER_BLUE"/>
    <property type="match status" value="1"/>
</dbReference>
<dbReference type="Gene3D" id="2.60.40.420">
    <property type="entry name" value="Cupredoxins - blue copper proteins"/>
    <property type="match status" value="1"/>
</dbReference>
<sequence>MTGALTGVQMQRSNSRRRLLSVTGSIVLATLAGCSGVLGGDPENDDADGEPANESDGDADGNASDGGETDGDSADGDGSSPTEDGDDAADDETPPMPEPVDWTDEERGTISVGPGGEFVFDPDAVRVEPGTLVRWLWESDFHNVVPVDRPDGADWDGETETYDQGHSYEFTFETPGTYEYVCEPHEGAGMRGYVVVSDDQQ</sequence>
<feature type="compositionally biased region" description="Acidic residues" evidence="10">
    <location>
        <begin position="83"/>
        <end position="93"/>
    </location>
</feature>
<feature type="region of interest" description="Disordered" evidence="10">
    <location>
        <begin position="34"/>
        <end position="116"/>
    </location>
</feature>
<dbReference type="GO" id="GO:0042597">
    <property type="term" value="C:periplasmic space"/>
    <property type="evidence" value="ECO:0007669"/>
    <property type="project" value="UniProtKB-SubCell"/>
</dbReference>
<dbReference type="GO" id="GO:0005507">
    <property type="term" value="F:copper ion binding"/>
    <property type="evidence" value="ECO:0007669"/>
    <property type="project" value="InterPro"/>
</dbReference>
<organism evidence="12 13">
    <name type="scientific">Natronoarchaeum mannanilyticum</name>
    <dbReference type="NCBI Taxonomy" id="926360"/>
    <lineage>
        <taxon>Archaea</taxon>
        <taxon>Methanobacteriati</taxon>
        <taxon>Methanobacteriota</taxon>
        <taxon>Stenosarchaea group</taxon>
        <taxon>Halobacteria</taxon>
        <taxon>Halobacteriales</taxon>
        <taxon>Natronoarchaeaceae</taxon>
    </lineage>
</organism>
<evidence type="ECO:0000259" key="11">
    <source>
        <dbReference type="Pfam" id="PF00127"/>
    </source>
</evidence>
<keyword evidence="7 9" id="KW-0186">Copper</keyword>
<dbReference type="InterPro" id="IPR002386">
    <property type="entry name" value="Amicyanin/Pseudoazurin"/>
</dbReference>
<evidence type="ECO:0000256" key="6">
    <source>
        <dbReference type="ARBA" id="ARBA00022982"/>
    </source>
</evidence>
<evidence type="ECO:0000256" key="3">
    <source>
        <dbReference type="ARBA" id="ARBA00022448"/>
    </source>
</evidence>
<evidence type="ECO:0000313" key="12">
    <source>
        <dbReference type="EMBL" id="GAA0663347.1"/>
    </source>
</evidence>